<feature type="domain" description="CHAT" evidence="1">
    <location>
        <begin position="718"/>
        <end position="1014"/>
    </location>
</feature>
<dbReference type="Proteomes" id="UP000777438">
    <property type="component" value="Unassembled WGS sequence"/>
</dbReference>
<dbReference type="InterPro" id="IPR024983">
    <property type="entry name" value="CHAT_dom"/>
</dbReference>
<comment type="caution">
    <text evidence="2">The sequence shown here is derived from an EMBL/GenBank/DDBJ whole genome shotgun (WGS) entry which is preliminary data.</text>
</comment>
<dbReference type="OrthoDB" id="9991317at2759"/>
<dbReference type="InterPro" id="IPR012344">
    <property type="entry name" value="Matrix_HIV/RSV_N"/>
</dbReference>
<dbReference type="Pfam" id="PF12770">
    <property type="entry name" value="CHAT"/>
    <property type="match status" value="1"/>
</dbReference>
<gene>
    <name evidence="2" type="ORF">B0T10DRAFT_417311</name>
</gene>
<dbReference type="InterPro" id="IPR011990">
    <property type="entry name" value="TPR-like_helical_dom_sf"/>
</dbReference>
<dbReference type="Gene3D" id="1.25.40.10">
    <property type="entry name" value="Tetratricopeptide repeat domain"/>
    <property type="match status" value="1"/>
</dbReference>
<sequence length="1015" mass="113003">MDEKFNLDWNRVKDFSLGLSHDQELSDIGRAIEIAHTELSVTPLDSPHRVFLLIESGSLLSKRYEQTGMIEDLDDAIKVVNMAVDDMSPDHPALAGALGDLAKQRHMRFELTGLTEDLDHAIEIAAKAVKDLPQDHPDFASLLGNFGYWHMERYEHIGSMADLADAIKLIRMVLDRAPMYHPDRARWLGHLGNCFGRRFQVTGSYPDLDRAIEVTREALGEAPSDHPSRGAWLVALGNQLGMRFERRTELQDLEEAIQMTAQSLDATPNNHPDLAYRLENFGSRLGQRFERMGEMHDIDRAIDLASLALDKTPRDHSDRACRLESLSNKLGQRFKKTGEKGDIDRAIELAGLALDTTPRDHSDRACRLESLSNKLGQRFKKTGEKGDIDQAIEFAALAVEATPKDHPDLARRLESLGNQCGRRFADALCLEKDPMKHRFFRVFSQMEWIGKLHWAGDEISWQSEATGQNEDLQRSLSCFEEGWMCQNAPPILRIRLAWCAASLLALLSKWEEASHLLSAAVHLLPTICPPSLQYEDREHILSQFTGICSIAAAAALNAGKGTEHALQLLEAGRGIIVDQLFQARKSQKDLSELRLHHRDLVEAFENIREDVDSFSAERRLPPSATRGESLDKQRRLADPPDLLDIVQKIRRLPGFDDFLLPAQDDFALAADPDPAIVLNASPYRCDAFIVEPHQTTAVELPQASLEILEKYHESGANVLEELWNSVASPCLQALGFEQSPADGNWPHVWWIPTGPFSNVPIHAAGRHAEGSTDTVLDKVMSSYSISLRALICARRQSAQMSPSQDPSQESGRALIIAADEVPGMQRLPFASSETHLVKQICPLLNLSTVELPHGNRAEVLTQLPQCQIFHFAGVARTRQSNPWRSSIYLANGPADPLTVADICNLRLDAQGSSPFLSYLSTCDAAGMNLNSSVDEQIHLASACQVAGFRHVIGTFGSVHDETCADVARGFYQAILSEGMTDRGVYRGLHRATMMLRDKEDPTYPSTWISFVHFGV</sequence>
<keyword evidence="3" id="KW-1185">Reference proteome</keyword>
<evidence type="ECO:0000313" key="2">
    <source>
        <dbReference type="EMBL" id="KAH6871552.1"/>
    </source>
</evidence>
<protein>
    <submittedName>
        <fullName evidence="2">CHAT domain-containing protein</fullName>
    </submittedName>
</protein>
<evidence type="ECO:0000313" key="3">
    <source>
        <dbReference type="Proteomes" id="UP000777438"/>
    </source>
</evidence>
<dbReference type="Gene3D" id="1.10.150.90">
    <property type="entry name" value="Immunodeficiency lentiviruses, gag gene matrix protein p17"/>
    <property type="match status" value="2"/>
</dbReference>
<reference evidence="2 3" key="1">
    <citation type="journal article" date="2021" name="Nat. Commun.">
        <title>Genetic determinants of endophytism in the Arabidopsis root mycobiome.</title>
        <authorList>
            <person name="Mesny F."/>
            <person name="Miyauchi S."/>
            <person name="Thiergart T."/>
            <person name="Pickel B."/>
            <person name="Atanasova L."/>
            <person name="Karlsson M."/>
            <person name="Huettel B."/>
            <person name="Barry K.W."/>
            <person name="Haridas S."/>
            <person name="Chen C."/>
            <person name="Bauer D."/>
            <person name="Andreopoulos W."/>
            <person name="Pangilinan J."/>
            <person name="LaButti K."/>
            <person name="Riley R."/>
            <person name="Lipzen A."/>
            <person name="Clum A."/>
            <person name="Drula E."/>
            <person name="Henrissat B."/>
            <person name="Kohler A."/>
            <person name="Grigoriev I.V."/>
            <person name="Martin F.M."/>
            <person name="Hacquard S."/>
        </authorList>
    </citation>
    <scope>NUCLEOTIDE SEQUENCE [LARGE SCALE GENOMIC DNA]</scope>
    <source>
        <strain evidence="2 3">MPI-CAGE-CH-0241</strain>
    </source>
</reference>
<name>A0A9P9AKF0_9HYPO</name>
<dbReference type="EMBL" id="JAGPYM010000053">
    <property type="protein sequence ID" value="KAH6871552.1"/>
    <property type="molecule type" value="Genomic_DNA"/>
</dbReference>
<accession>A0A9P9AKF0</accession>
<organism evidence="2 3">
    <name type="scientific">Thelonectria olida</name>
    <dbReference type="NCBI Taxonomy" id="1576542"/>
    <lineage>
        <taxon>Eukaryota</taxon>
        <taxon>Fungi</taxon>
        <taxon>Dikarya</taxon>
        <taxon>Ascomycota</taxon>
        <taxon>Pezizomycotina</taxon>
        <taxon>Sordariomycetes</taxon>
        <taxon>Hypocreomycetidae</taxon>
        <taxon>Hypocreales</taxon>
        <taxon>Nectriaceae</taxon>
        <taxon>Thelonectria</taxon>
    </lineage>
</organism>
<dbReference type="AlphaFoldDB" id="A0A9P9AKF0"/>
<dbReference type="PANTHER" id="PTHR19959">
    <property type="entry name" value="KINESIN LIGHT CHAIN"/>
    <property type="match status" value="1"/>
</dbReference>
<proteinExistence type="predicted"/>
<dbReference type="SUPFAM" id="SSF48452">
    <property type="entry name" value="TPR-like"/>
    <property type="match status" value="1"/>
</dbReference>
<dbReference type="PANTHER" id="PTHR19959:SF119">
    <property type="entry name" value="FUNGAL LIPASE-LIKE DOMAIN-CONTAINING PROTEIN"/>
    <property type="match status" value="1"/>
</dbReference>
<evidence type="ECO:0000259" key="1">
    <source>
        <dbReference type="Pfam" id="PF12770"/>
    </source>
</evidence>